<dbReference type="InterPro" id="IPR000421">
    <property type="entry name" value="FA58C"/>
</dbReference>
<evidence type="ECO:0000256" key="2">
    <source>
        <dbReference type="SAM" id="SignalP"/>
    </source>
</evidence>
<dbReference type="PROSITE" id="PS50022">
    <property type="entry name" value="FA58C_3"/>
    <property type="match status" value="1"/>
</dbReference>
<dbReference type="PANTHER" id="PTHR24543">
    <property type="entry name" value="MULTICOPPER OXIDASE-RELATED"/>
    <property type="match status" value="1"/>
</dbReference>
<organism evidence="5 6">
    <name type="scientific">Oncorhynchus mykiss</name>
    <name type="common">Rainbow trout</name>
    <name type="synonym">Salmo gairdneri</name>
    <dbReference type="NCBI Taxonomy" id="8022"/>
    <lineage>
        <taxon>Eukaryota</taxon>
        <taxon>Metazoa</taxon>
        <taxon>Chordata</taxon>
        <taxon>Craniata</taxon>
        <taxon>Vertebrata</taxon>
        <taxon>Euteleostomi</taxon>
        <taxon>Actinopterygii</taxon>
        <taxon>Neopterygii</taxon>
        <taxon>Teleostei</taxon>
        <taxon>Protacanthopterygii</taxon>
        <taxon>Salmoniformes</taxon>
        <taxon>Salmonidae</taxon>
        <taxon>Salmoninae</taxon>
        <taxon>Oncorhynchus</taxon>
    </lineage>
</organism>
<keyword evidence="2" id="KW-0732">Signal</keyword>
<feature type="chain" id="PRO_5001597356" description="F5/8 type C domain-containing protein" evidence="2">
    <location>
        <begin position="19"/>
        <end position="330"/>
    </location>
</feature>
<evidence type="ECO:0000259" key="3">
    <source>
        <dbReference type="PROSITE" id="PS50022"/>
    </source>
</evidence>
<evidence type="ECO:0000256" key="1">
    <source>
        <dbReference type="ARBA" id="ARBA00010241"/>
    </source>
</evidence>
<protein>
    <recommendedName>
        <fullName evidence="7">F5/8 type C domain-containing protein</fullName>
    </recommendedName>
</protein>
<dbReference type="PaxDb" id="8022-A0A060ZS16"/>
<evidence type="ECO:0000313" key="6">
    <source>
        <dbReference type="Proteomes" id="UP000193380"/>
    </source>
</evidence>
<dbReference type="PROSITE" id="PS50820">
    <property type="entry name" value="LCCL"/>
    <property type="match status" value="1"/>
</dbReference>
<dbReference type="STRING" id="8022.A0A060ZS16"/>
<dbReference type="PANTHER" id="PTHR24543:SF317">
    <property type="entry name" value="LACTADHERIN"/>
    <property type="match status" value="1"/>
</dbReference>
<dbReference type="InterPro" id="IPR036609">
    <property type="entry name" value="LCCL_sf"/>
</dbReference>
<feature type="signal peptide" evidence="2">
    <location>
        <begin position="1"/>
        <end position="18"/>
    </location>
</feature>
<dbReference type="Pfam" id="PF00754">
    <property type="entry name" value="F5_F8_type_C"/>
    <property type="match status" value="1"/>
</dbReference>
<evidence type="ECO:0000313" key="5">
    <source>
        <dbReference type="EMBL" id="CDR06146.1"/>
    </source>
</evidence>
<reference evidence="5" key="1">
    <citation type="journal article" date="2014" name="Nat. Commun.">
        <title>The rainbow trout genome provides novel insights into evolution after whole-genome duplication in vertebrates.</title>
        <authorList>
            <person name="Berthelot C."/>
            <person name="Brunet F."/>
            <person name="Chalopin D."/>
            <person name="Juanchich A."/>
            <person name="Bernard M."/>
            <person name="Noel B."/>
            <person name="Bento P."/>
            <person name="Da Silva C."/>
            <person name="Labadie K."/>
            <person name="Alberti A."/>
            <person name="Aury J.M."/>
            <person name="Louis A."/>
            <person name="Dehais P."/>
            <person name="Bardou P."/>
            <person name="Montfort J."/>
            <person name="Klopp C."/>
            <person name="Cabau C."/>
            <person name="Gaspin C."/>
            <person name="Thorgaard G.H."/>
            <person name="Boussaha M."/>
            <person name="Quillet E."/>
            <person name="Guyomard R."/>
            <person name="Galiana D."/>
            <person name="Bobe J."/>
            <person name="Volff J.N."/>
            <person name="Genet C."/>
            <person name="Wincker P."/>
            <person name="Jaillon O."/>
            <person name="Roest Crollius H."/>
            <person name="Guiguen Y."/>
        </authorList>
    </citation>
    <scope>NUCLEOTIDE SEQUENCE [LARGE SCALE GENOMIC DNA]</scope>
</reference>
<gene>
    <name evidence="5" type="ORF">GSONMT00034959001</name>
</gene>
<comment type="similarity">
    <text evidence="1">Belongs to the neurexin family.</text>
</comment>
<dbReference type="Pfam" id="PF03815">
    <property type="entry name" value="LCCL"/>
    <property type="match status" value="1"/>
</dbReference>
<dbReference type="CDD" id="cd00057">
    <property type="entry name" value="FA58C"/>
    <property type="match status" value="1"/>
</dbReference>
<accession>A0A060ZS16</accession>
<dbReference type="SUPFAM" id="SSF49785">
    <property type="entry name" value="Galactose-binding domain-like"/>
    <property type="match status" value="1"/>
</dbReference>
<name>A0A060ZS16_ONCMY</name>
<dbReference type="Gene3D" id="2.170.130.20">
    <property type="entry name" value="LCCL-like domain"/>
    <property type="match status" value="1"/>
</dbReference>
<dbReference type="InterPro" id="IPR008979">
    <property type="entry name" value="Galactose-bd-like_sf"/>
</dbReference>
<evidence type="ECO:0000259" key="4">
    <source>
        <dbReference type="PROSITE" id="PS50820"/>
    </source>
</evidence>
<dbReference type="Proteomes" id="UP000193380">
    <property type="component" value="Unassembled WGS sequence"/>
</dbReference>
<proteinExistence type="inferred from homology"/>
<reference evidence="5" key="2">
    <citation type="submission" date="2014-03" db="EMBL/GenBank/DDBJ databases">
        <authorList>
            <person name="Genoscope - CEA"/>
        </authorList>
    </citation>
    <scope>NUCLEOTIDE SEQUENCE</scope>
</reference>
<dbReference type="Gene3D" id="2.60.120.260">
    <property type="entry name" value="Galactose-binding domain-like"/>
    <property type="match status" value="1"/>
</dbReference>
<dbReference type="SMART" id="SM00603">
    <property type="entry name" value="LCCL"/>
    <property type="match status" value="1"/>
</dbReference>
<feature type="domain" description="F5/8 type C" evidence="3">
    <location>
        <begin position="12"/>
        <end position="153"/>
    </location>
</feature>
<dbReference type="AlphaFoldDB" id="A0A060ZS16"/>
<dbReference type="FunFam" id="2.60.120.260:FF:000016">
    <property type="entry name" value="Contactin-associated protein-like 4 isoform 1"/>
    <property type="match status" value="1"/>
</dbReference>
<dbReference type="SMART" id="SM00231">
    <property type="entry name" value="FA58C"/>
    <property type="match status" value="1"/>
</dbReference>
<feature type="domain" description="LCCL" evidence="4">
    <location>
        <begin position="155"/>
        <end position="240"/>
    </location>
</feature>
<dbReference type="SUPFAM" id="SSF69848">
    <property type="entry name" value="LCCL domain"/>
    <property type="match status" value="1"/>
</dbReference>
<sequence>MCLLWLCFDLSVCLRGLGVEDGNVTDSMLSASSSQSSHGPNGARLNGGSCWMPSNPLNSWIQVNLGEAKKITGVVIQGCPGADHWVTKFKIQHSMDGSKWTDYKDDGGVFTGCMDRNTPETQLLGTPVSAQYVRILPQEFNGQTGLRFDILGCIPDYAVSCDAKPNFNFANDLMTVHCPAGCAQVLYTVYGSGVYRGDSNICAAGIHAGVILNDIGGDCTMLKEPGQNFYSGSTKNGITSRQYDGNYQISYQFADKGMLDYTNAQTSIKLPKDTNMGFRVAQRSKTLHLSARGVTTDPGSIPGCITTGCDRESHRAAHNWPSVVRVWPSL</sequence>
<dbReference type="InterPro" id="IPR004043">
    <property type="entry name" value="LCCL"/>
</dbReference>
<evidence type="ECO:0008006" key="7">
    <source>
        <dbReference type="Google" id="ProtNLM"/>
    </source>
</evidence>
<dbReference type="EMBL" id="FR968281">
    <property type="protein sequence ID" value="CDR06146.1"/>
    <property type="molecule type" value="Genomic_DNA"/>
</dbReference>